<organism evidence="2 3">
    <name type="scientific">Pseudolactococcus piscium</name>
    <dbReference type="NCBI Taxonomy" id="1364"/>
    <lineage>
        <taxon>Bacteria</taxon>
        <taxon>Bacillati</taxon>
        <taxon>Bacillota</taxon>
        <taxon>Bacilli</taxon>
        <taxon>Lactobacillales</taxon>
        <taxon>Streptococcaceae</taxon>
        <taxon>Pseudolactococcus</taxon>
    </lineage>
</organism>
<protein>
    <submittedName>
        <fullName evidence="2">Uncharacterized protein</fullName>
    </submittedName>
</protein>
<comment type="caution">
    <text evidence="2">The sequence shown here is derived from an EMBL/GenBank/DDBJ whole genome shotgun (WGS) entry which is preliminary data.</text>
</comment>
<proteinExistence type="predicted"/>
<evidence type="ECO:0000313" key="2">
    <source>
        <dbReference type="EMBL" id="PCS08595.1"/>
    </source>
</evidence>
<accession>A0A2A5S548</accession>
<feature type="transmembrane region" description="Helical" evidence="1">
    <location>
        <begin position="7"/>
        <end position="26"/>
    </location>
</feature>
<name>A0A2A5S548_9LACT</name>
<sequence length="204" mass="23693">MKKKSNWLILLGLVIIGILIGGKIFMNKTVEKNSDEKLYQDAFTQIQKDVTDYLVKNYQGIEKIAWQGIGIEYRNSDIYGSSLLGNYVDSDVRIYVSKDNYFTMNFTLNGQMSFDDEKGKYAYREWDENLNDYVFKDTIRTHTVDSYIKEGIDNTLYKYNDDPDNNVLSVSQSEKEELQTVKKAPVGSKEVEIIYSLKIKELTY</sequence>
<keyword evidence="1" id="KW-1133">Transmembrane helix</keyword>
<reference evidence="2 3" key="1">
    <citation type="submission" date="2014-12" db="EMBL/GenBank/DDBJ databases">
        <title>Draft genome sequences of 10 type strains of Lactococcus.</title>
        <authorList>
            <person name="Sun Z."/>
            <person name="Zhong Z."/>
            <person name="Liu W."/>
            <person name="Zhang W."/>
            <person name="Zhang H."/>
        </authorList>
    </citation>
    <scope>NUCLEOTIDE SEQUENCE [LARGE SCALE GENOMIC DNA]</scope>
    <source>
        <strain evidence="2 3">DSM 6634</strain>
    </source>
</reference>
<keyword evidence="1" id="KW-0472">Membrane</keyword>
<dbReference type="Proteomes" id="UP000218282">
    <property type="component" value="Unassembled WGS sequence"/>
</dbReference>
<evidence type="ECO:0000313" key="3">
    <source>
        <dbReference type="Proteomes" id="UP000218282"/>
    </source>
</evidence>
<evidence type="ECO:0000256" key="1">
    <source>
        <dbReference type="SAM" id="Phobius"/>
    </source>
</evidence>
<dbReference type="EMBL" id="JXJW01000002">
    <property type="protein sequence ID" value="PCS08595.1"/>
    <property type="molecule type" value="Genomic_DNA"/>
</dbReference>
<gene>
    <name evidence="2" type="ORF">RU86_GL000979</name>
</gene>
<keyword evidence="3" id="KW-1185">Reference proteome</keyword>
<keyword evidence="1" id="KW-0812">Transmembrane</keyword>
<dbReference type="AlphaFoldDB" id="A0A2A5S548"/>